<dbReference type="EMBL" id="MDYN01000084">
    <property type="protein sequence ID" value="OQD78750.1"/>
    <property type="molecule type" value="Genomic_DNA"/>
</dbReference>
<feature type="compositionally biased region" description="Polar residues" evidence="1">
    <location>
        <begin position="353"/>
        <end position="365"/>
    </location>
</feature>
<keyword evidence="4" id="KW-1185">Reference proteome</keyword>
<feature type="region of interest" description="Disordered" evidence="1">
    <location>
        <begin position="205"/>
        <end position="279"/>
    </location>
</feature>
<feature type="transmembrane region" description="Helical" evidence="2">
    <location>
        <begin position="12"/>
        <end position="34"/>
    </location>
</feature>
<keyword evidence="2" id="KW-0472">Membrane</keyword>
<evidence type="ECO:0000256" key="1">
    <source>
        <dbReference type="SAM" id="MobiDB-lite"/>
    </source>
</evidence>
<feature type="region of interest" description="Disordered" evidence="1">
    <location>
        <begin position="75"/>
        <end position="107"/>
    </location>
</feature>
<organism evidence="3 4">
    <name type="scientific">Penicillium antarcticum</name>
    <dbReference type="NCBI Taxonomy" id="416450"/>
    <lineage>
        <taxon>Eukaryota</taxon>
        <taxon>Fungi</taxon>
        <taxon>Dikarya</taxon>
        <taxon>Ascomycota</taxon>
        <taxon>Pezizomycotina</taxon>
        <taxon>Eurotiomycetes</taxon>
        <taxon>Eurotiomycetidae</taxon>
        <taxon>Eurotiales</taxon>
        <taxon>Aspergillaceae</taxon>
        <taxon>Penicillium</taxon>
    </lineage>
</organism>
<feature type="compositionally biased region" description="Polar residues" evidence="1">
    <location>
        <begin position="232"/>
        <end position="259"/>
    </location>
</feature>
<dbReference type="Proteomes" id="UP000191672">
    <property type="component" value="Unassembled WGS sequence"/>
</dbReference>
<feature type="region of interest" description="Disordered" evidence="1">
    <location>
        <begin position="174"/>
        <end position="193"/>
    </location>
</feature>
<gene>
    <name evidence="3" type="ORF">PENANT_c084G02504</name>
</gene>
<comment type="caution">
    <text evidence="3">The sequence shown here is derived from an EMBL/GenBank/DDBJ whole genome shotgun (WGS) entry which is preliminary data.</text>
</comment>
<evidence type="ECO:0000313" key="4">
    <source>
        <dbReference type="Proteomes" id="UP000191672"/>
    </source>
</evidence>
<dbReference type="STRING" id="416450.A0A1V6PNY5"/>
<keyword evidence="2" id="KW-0812">Transmembrane</keyword>
<name>A0A1V6PNY5_9EURO</name>
<keyword evidence="2" id="KW-1133">Transmembrane helix</keyword>
<reference evidence="4" key="1">
    <citation type="journal article" date="2017" name="Nat. Microbiol.">
        <title>Global analysis of biosynthetic gene clusters reveals vast potential of secondary metabolite production in Penicillium species.</title>
        <authorList>
            <person name="Nielsen J.C."/>
            <person name="Grijseels S."/>
            <person name="Prigent S."/>
            <person name="Ji B."/>
            <person name="Dainat J."/>
            <person name="Nielsen K.F."/>
            <person name="Frisvad J.C."/>
            <person name="Workman M."/>
            <person name="Nielsen J."/>
        </authorList>
    </citation>
    <scope>NUCLEOTIDE SEQUENCE [LARGE SCALE GENOMIC DNA]</scope>
    <source>
        <strain evidence="4">IBT 31811</strain>
    </source>
</reference>
<evidence type="ECO:0000313" key="3">
    <source>
        <dbReference type="EMBL" id="OQD78750.1"/>
    </source>
</evidence>
<feature type="compositionally biased region" description="Basic and acidic residues" evidence="1">
    <location>
        <begin position="213"/>
        <end position="231"/>
    </location>
</feature>
<proteinExistence type="predicted"/>
<dbReference type="AlphaFoldDB" id="A0A1V6PNY5"/>
<sequence length="388" mass="42515">MASYYPPLSLVILGTIFIGLGLITSLAILFDIIYRRGWRSMMGVMIPVYVLNALYLAPITLWTYFKYGRPPLPEPKHLEPSSQNNNGHSGESQDGPKLSAEVSQNGGNHCHAHMPQRPMFATITVAVCHCGAGCLLGDIVGEWLVYGTDAKINGRHLWVAYLVGTQDDRWLQGTHMSPLQHPGESDSVKEPTVSGLAPLRDEFSPAAEANGSENKEMPSKVADSAKVENRILQDSSTTVSTTTKEHLNTTTSEQSLSSSDGKDHDPLSRLLSGDVASSTGDVGVELDELRFKSSFCTNSEGIPPEECGGHSIAERYESIQAEVRYSTRLKSREAPKNQTAYSRSRREKPCQSGGFSATNVNSRATEGSLRQRYGPPRRRQTVDRYSPV</sequence>
<evidence type="ECO:0000256" key="2">
    <source>
        <dbReference type="SAM" id="Phobius"/>
    </source>
</evidence>
<feature type="compositionally biased region" description="Polar residues" evidence="1">
    <location>
        <begin position="80"/>
        <end position="92"/>
    </location>
</feature>
<feature type="region of interest" description="Disordered" evidence="1">
    <location>
        <begin position="327"/>
        <end position="388"/>
    </location>
</feature>
<evidence type="ECO:0008006" key="5">
    <source>
        <dbReference type="Google" id="ProtNLM"/>
    </source>
</evidence>
<accession>A0A1V6PNY5</accession>
<protein>
    <recommendedName>
        <fullName evidence="5">DUF4396 domain-containing protein</fullName>
    </recommendedName>
</protein>
<feature type="transmembrane region" description="Helical" evidence="2">
    <location>
        <begin position="46"/>
        <end position="65"/>
    </location>
</feature>